<dbReference type="AlphaFoldDB" id="Q6LUX8"/>
<dbReference type="Gene3D" id="3.40.50.2300">
    <property type="match status" value="2"/>
</dbReference>
<dbReference type="GO" id="GO:0000976">
    <property type="term" value="F:transcription cis-regulatory region binding"/>
    <property type="evidence" value="ECO:0007669"/>
    <property type="project" value="TreeGrafter"/>
</dbReference>
<dbReference type="Pfam" id="PF13377">
    <property type="entry name" value="Peripla_BP_3"/>
    <property type="match status" value="1"/>
</dbReference>
<keyword evidence="7" id="KW-1185">Reference proteome</keyword>
<dbReference type="SUPFAM" id="SSF53822">
    <property type="entry name" value="Periplasmic binding protein-like I"/>
    <property type="match status" value="1"/>
</dbReference>
<evidence type="ECO:0000259" key="4">
    <source>
        <dbReference type="Pfam" id="PF13377"/>
    </source>
</evidence>
<dbReference type="InterPro" id="IPR046335">
    <property type="entry name" value="LacI/GalR-like_sensor"/>
</dbReference>
<evidence type="ECO:0000313" key="7">
    <source>
        <dbReference type="Proteomes" id="UP000000593"/>
    </source>
</evidence>
<feature type="domain" description="Transcriptional regulator LacI/GalR-like sensor" evidence="4">
    <location>
        <begin position="111"/>
        <end position="232"/>
    </location>
</feature>
<name>Q6LUX8_PHOPR</name>
<dbReference type="KEGG" id="ppr:PBPRA0466"/>
<dbReference type="eggNOG" id="COG1609">
    <property type="taxonomic scope" value="Bacteria"/>
</dbReference>
<organism evidence="6 7">
    <name type="scientific">Photobacterium profundum (strain SS9)</name>
    <dbReference type="NCBI Taxonomy" id="298386"/>
    <lineage>
        <taxon>Bacteria</taxon>
        <taxon>Pseudomonadati</taxon>
        <taxon>Pseudomonadota</taxon>
        <taxon>Gammaproteobacteria</taxon>
        <taxon>Vibrionales</taxon>
        <taxon>Vibrionaceae</taxon>
        <taxon>Photobacterium</taxon>
    </lineage>
</organism>
<dbReference type="InterPro" id="IPR054031">
    <property type="entry name" value="XylR_PBP1"/>
</dbReference>
<reference evidence="7" key="1">
    <citation type="journal article" date="2005" name="Science">
        <title>Life at depth: Photobacterium profundum genome sequence and expression analysis.</title>
        <authorList>
            <person name="Vezzi A."/>
            <person name="Campanaro S."/>
            <person name="D'Angelo M."/>
            <person name="Simonato F."/>
            <person name="Vitulo N."/>
            <person name="Lauro F.M."/>
            <person name="Cestaro A."/>
            <person name="Malacrida G."/>
            <person name="Simionati B."/>
            <person name="Cannata N."/>
            <person name="Romualdi C."/>
            <person name="Bartlett D.H."/>
            <person name="Valle G."/>
        </authorList>
    </citation>
    <scope>NUCLEOTIDE SEQUENCE [LARGE SCALE GENOMIC DNA]</scope>
    <source>
        <strain evidence="7">ATCC BAA-1253 / SS9</strain>
    </source>
</reference>
<dbReference type="Pfam" id="PF22177">
    <property type="entry name" value="PBP1_XylR"/>
    <property type="match status" value="1"/>
</dbReference>
<dbReference type="HOGENOM" id="CLU_1165008_0_0_6"/>
<protein>
    <submittedName>
        <fullName evidence="6">Xylose operon regulatory protein</fullName>
    </submittedName>
</protein>
<dbReference type="InterPro" id="IPR028082">
    <property type="entry name" value="Peripla_BP_I"/>
</dbReference>
<evidence type="ECO:0000259" key="5">
    <source>
        <dbReference type="Pfam" id="PF22177"/>
    </source>
</evidence>
<dbReference type="EMBL" id="CR378664">
    <property type="protein sequence ID" value="CAG18897.1"/>
    <property type="molecule type" value="Genomic_DNA"/>
</dbReference>
<keyword evidence="1" id="KW-0805">Transcription regulation</keyword>
<proteinExistence type="predicted"/>
<sequence length="238" mass="27378">MNKRFRITLLFNANKVYDRQVIEGVGEYLQASQCDWDIYLEEEFTTHIENFHAWKGDGVIADFDNPDIMALLEHSDIPVVGVGGSYENSQDYPDVPYVATDNQALIELAFQHLRNKGLENFAFYGMPQDSWKRWAHEREKAFKHVVQSAGYSCSVYRGNDTSPQTWQYDMNRLADWLQRLSTPIGIIAVTDSRARHLLQVCEHLNIMVPDKVSVIGIDNEELARYLTASITELCRARL</sequence>
<evidence type="ECO:0000256" key="2">
    <source>
        <dbReference type="ARBA" id="ARBA00023125"/>
    </source>
</evidence>
<gene>
    <name evidence="6" type="primary">PSPTO300</name>
    <name evidence="6" type="ordered locus">PBPRA0466</name>
</gene>
<dbReference type="PANTHER" id="PTHR30146">
    <property type="entry name" value="LACI-RELATED TRANSCRIPTIONAL REPRESSOR"/>
    <property type="match status" value="1"/>
</dbReference>
<accession>Q6LUX8</accession>
<evidence type="ECO:0000313" key="6">
    <source>
        <dbReference type="EMBL" id="CAG18897.1"/>
    </source>
</evidence>
<dbReference type="Proteomes" id="UP000000593">
    <property type="component" value="Chromosome 1"/>
</dbReference>
<feature type="domain" description="Xylose operon regulatory protein N-terminal" evidence="5">
    <location>
        <begin position="6"/>
        <end position="103"/>
    </location>
</feature>
<keyword evidence="3" id="KW-0804">Transcription</keyword>
<dbReference type="GO" id="GO:0003700">
    <property type="term" value="F:DNA-binding transcription factor activity"/>
    <property type="evidence" value="ECO:0007669"/>
    <property type="project" value="TreeGrafter"/>
</dbReference>
<dbReference type="PANTHER" id="PTHR30146:SF24">
    <property type="entry name" value="XYLOSE OPERON REGULATORY PROTEIN"/>
    <property type="match status" value="1"/>
</dbReference>
<evidence type="ECO:0000256" key="1">
    <source>
        <dbReference type="ARBA" id="ARBA00023015"/>
    </source>
</evidence>
<evidence type="ECO:0000256" key="3">
    <source>
        <dbReference type="ARBA" id="ARBA00023163"/>
    </source>
</evidence>
<dbReference type="STRING" id="298386.PBPRA0466"/>
<keyword evidence="2" id="KW-0238">DNA-binding</keyword>
<dbReference type="RefSeq" id="WP_011217253.1">
    <property type="nucleotide sequence ID" value="NC_006370.1"/>
</dbReference>